<evidence type="ECO:0000313" key="3">
    <source>
        <dbReference type="Proteomes" id="UP000323161"/>
    </source>
</evidence>
<dbReference type="InterPro" id="IPR018642">
    <property type="entry name" value="DUF2066"/>
</dbReference>
<reference evidence="2 3" key="1">
    <citation type="submission" date="2019-08" db="EMBL/GenBank/DDBJ databases">
        <title>Marinobacter ZYF650 sp. nov., a marine bacterium isolated from seawater of the Mariana trench.</title>
        <authorList>
            <person name="Ahmad W."/>
        </authorList>
    </citation>
    <scope>NUCLEOTIDE SEQUENCE [LARGE SCALE GENOMIC DNA]</scope>
    <source>
        <strain evidence="2 3">ZYF650</strain>
    </source>
</reference>
<comment type="caution">
    <text evidence="2">The sequence shown here is derived from an EMBL/GenBank/DDBJ whole genome shotgun (WGS) entry which is preliminary data.</text>
</comment>
<sequence>MCGSAKAAWKTAWAGALGLILAMIGSPVSAVTVSGLYSVEVPVAGSSPAQLAEGYADGLARVLVRVSGSRDVLQNEGVPALLADAETLLLSYQFLRDENGGNRLRMGFGAVGVNRALASVDAPVWGANRPLTLAWVAVEDRGSRALVTAADGGASSGQVSDNWQAAFNAAALERGLPINLPPSRFAGDRELLSDIWGQFVSRIRGTSDELDHDVLALVRVNRSGGQWRAGWVFEGMGIDVGEESVTANTPSALATAVVNRWADLYAERYAVAAGDVGESPQVDIIVRGVRTLEDYGDINNVLERLTPVVSVGAARVKGDQLTLRVAFSGELDQLREYIALDSRFVALEGQSPEVGTVPVVSDVAPAVSDVASEAVESPSQPVTEAEKTAMDSTPSGETLPEEQAMFSYQPVDVDEQDAEQAFESLYQVLYYRWQPASVIGSGGGQ</sequence>
<dbReference type="EMBL" id="VTUU01000004">
    <property type="protein sequence ID" value="KAA1173742.1"/>
    <property type="molecule type" value="Genomic_DNA"/>
</dbReference>
<proteinExistence type="predicted"/>
<keyword evidence="3" id="KW-1185">Reference proteome</keyword>
<dbReference type="Proteomes" id="UP000323161">
    <property type="component" value="Unassembled WGS sequence"/>
</dbReference>
<evidence type="ECO:0000313" key="2">
    <source>
        <dbReference type="EMBL" id="KAA1173742.1"/>
    </source>
</evidence>
<name>A0A5B0VGQ7_9GAMM</name>
<organism evidence="2 3">
    <name type="scientific">Marinobacter salinexigens</name>
    <dbReference type="NCBI Taxonomy" id="2919747"/>
    <lineage>
        <taxon>Bacteria</taxon>
        <taxon>Pseudomonadati</taxon>
        <taxon>Pseudomonadota</taxon>
        <taxon>Gammaproteobacteria</taxon>
        <taxon>Pseudomonadales</taxon>
        <taxon>Marinobacteraceae</taxon>
        <taxon>Marinobacter</taxon>
    </lineage>
</organism>
<accession>A0A5B0VGQ7</accession>
<dbReference type="Pfam" id="PF09839">
    <property type="entry name" value="DUF2066"/>
    <property type="match status" value="1"/>
</dbReference>
<evidence type="ECO:0000256" key="1">
    <source>
        <dbReference type="SAM" id="MobiDB-lite"/>
    </source>
</evidence>
<feature type="region of interest" description="Disordered" evidence="1">
    <location>
        <begin position="373"/>
        <end position="398"/>
    </location>
</feature>
<protein>
    <submittedName>
        <fullName evidence="2">DUF2066 domain-containing protein</fullName>
    </submittedName>
</protein>
<dbReference type="AlphaFoldDB" id="A0A5B0VGQ7"/>
<gene>
    <name evidence="2" type="ORF">FWJ25_09950</name>
</gene>